<accession>A0A0D2KRI2</accession>
<evidence type="ECO:0000256" key="1">
    <source>
        <dbReference type="SAM" id="MobiDB-lite"/>
    </source>
</evidence>
<dbReference type="EMBL" id="KK102292">
    <property type="protein sequence ID" value="KIY98148.1"/>
    <property type="molecule type" value="Genomic_DNA"/>
</dbReference>
<dbReference type="GeneID" id="25742691"/>
<evidence type="ECO:0000313" key="2">
    <source>
        <dbReference type="EMBL" id="KIY98148.1"/>
    </source>
</evidence>
<evidence type="ECO:0000313" key="3">
    <source>
        <dbReference type="Proteomes" id="UP000054498"/>
    </source>
</evidence>
<dbReference type="Proteomes" id="UP000054498">
    <property type="component" value="Unassembled WGS sequence"/>
</dbReference>
<proteinExistence type="predicted"/>
<keyword evidence="3" id="KW-1185">Reference proteome</keyword>
<gene>
    <name evidence="2" type="ORF">MNEG_9816</name>
</gene>
<protein>
    <submittedName>
        <fullName evidence="2">Uncharacterized protein</fullName>
    </submittedName>
</protein>
<sequence length="56" mass="5556">AAGRGANGRADALAPLASGATQGLARAAPAINSTRRRTRSSKRSCSDGRATCARSG</sequence>
<feature type="non-terminal residue" evidence="2">
    <location>
        <position position="56"/>
    </location>
</feature>
<name>A0A0D2KRI2_9CHLO</name>
<feature type="non-terminal residue" evidence="2">
    <location>
        <position position="1"/>
    </location>
</feature>
<dbReference type="KEGG" id="mng:MNEG_9816"/>
<reference evidence="2 3" key="1">
    <citation type="journal article" date="2013" name="BMC Genomics">
        <title>Reconstruction of the lipid metabolism for the microalga Monoraphidium neglectum from its genome sequence reveals characteristics suitable for biofuel production.</title>
        <authorList>
            <person name="Bogen C."/>
            <person name="Al-Dilaimi A."/>
            <person name="Albersmeier A."/>
            <person name="Wichmann J."/>
            <person name="Grundmann M."/>
            <person name="Rupp O."/>
            <person name="Lauersen K.J."/>
            <person name="Blifernez-Klassen O."/>
            <person name="Kalinowski J."/>
            <person name="Goesmann A."/>
            <person name="Mussgnug J.H."/>
            <person name="Kruse O."/>
        </authorList>
    </citation>
    <scope>NUCLEOTIDE SEQUENCE [LARGE SCALE GENOMIC DNA]</scope>
    <source>
        <strain evidence="2 3">SAG 48.87</strain>
    </source>
</reference>
<dbReference type="RefSeq" id="XP_013897168.1">
    <property type="nucleotide sequence ID" value="XM_014041714.1"/>
</dbReference>
<feature type="compositionally biased region" description="Low complexity" evidence="1">
    <location>
        <begin position="1"/>
        <end position="14"/>
    </location>
</feature>
<dbReference type="AlphaFoldDB" id="A0A0D2KRI2"/>
<organism evidence="2 3">
    <name type="scientific">Monoraphidium neglectum</name>
    <dbReference type="NCBI Taxonomy" id="145388"/>
    <lineage>
        <taxon>Eukaryota</taxon>
        <taxon>Viridiplantae</taxon>
        <taxon>Chlorophyta</taxon>
        <taxon>core chlorophytes</taxon>
        <taxon>Chlorophyceae</taxon>
        <taxon>CS clade</taxon>
        <taxon>Sphaeropleales</taxon>
        <taxon>Selenastraceae</taxon>
        <taxon>Monoraphidium</taxon>
    </lineage>
</organism>
<feature type="region of interest" description="Disordered" evidence="1">
    <location>
        <begin position="1"/>
        <end position="56"/>
    </location>
</feature>